<evidence type="ECO:0000313" key="3">
    <source>
        <dbReference type="Proteomes" id="UP000027986"/>
    </source>
</evidence>
<dbReference type="SUPFAM" id="SSF54637">
    <property type="entry name" value="Thioesterase/thiol ester dehydrase-isomerase"/>
    <property type="match status" value="1"/>
</dbReference>
<sequence>MPVNPAVEGRTYRMPQAHVVTRDEIVTFARAVRTSDDRCLDVDAARAAGHTDVVAPTTFAVTLAQQAEALFMRDEQAGVDFSRLVHGEETFTHHAPIVAGEALIAETTVARVRSAGGHDMVTLATAVTTDGGSRRADTTSVVVIRAEETHA</sequence>
<dbReference type="Gene3D" id="3.10.129.10">
    <property type="entry name" value="Hotdog Thioesterase"/>
    <property type="match status" value="1"/>
</dbReference>
<dbReference type="InterPro" id="IPR029069">
    <property type="entry name" value="HotDog_dom_sf"/>
</dbReference>
<dbReference type="GeneID" id="41840305"/>
<gene>
    <name evidence="2" type="ORF">HX89_03630</name>
</gene>
<dbReference type="InterPro" id="IPR016709">
    <property type="entry name" value="HadA-like"/>
</dbReference>
<feature type="domain" description="FAS1-like dehydratase" evidence="1">
    <location>
        <begin position="9"/>
        <end position="133"/>
    </location>
</feature>
<dbReference type="InterPro" id="IPR039569">
    <property type="entry name" value="FAS1-like_DH_region"/>
</dbReference>
<dbReference type="CDD" id="cd03441">
    <property type="entry name" value="R_hydratase_like"/>
    <property type="match status" value="1"/>
</dbReference>
<name>A0A075JEN9_9MICO</name>
<dbReference type="Proteomes" id="UP000027986">
    <property type="component" value="Chromosome"/>
</dbReference>
<dbReference type="eggNOG" id="COG2030">
    <property type="taxonomic scope" value="Bacteria"/>
</dbReference>
<dbReference type="HOGENOM" id="CLU_116276_0_0_11"/>
<keyword evidence="3" id="KW-1185">Reference proteome</keyword>
<dbReference type="Pfam" id="PF13452">
    <property type="entry name" value="FAS1_DH_region"/>
    <property type="match status" value="1"/>
</dbReference>
<reference evidence="2 3" key="1">
    <citation type="submission" date="2014-07" db="EMBL/GenBank/DDBJ databases">
        <title>Genome Sequencing of Dermacoccus nishinomiyaensis.</title>
        <authorList>
            <person name="Hong K.W."/>
            <person name="Chan K.G."/>
        </authorList>
    </citation>
    <scope>NUCLEOTIDE SEQUENCE [LARGE SCALE GENOMIC DNA]</scope>
    <source>
        <strain evidence="2 3">M25</strain>
    </source>
</reference>
<dbReference type="PIRSF" id="PIRSF018072">
    <property type="entry name" value="UCP018072"/>
    <property type="match status" value="1"/>
</dbReference>
<protein>
    <recommendedName>
        <fullName evidence="1">FAS1-like dehydratase domain-containing protein</fullName>
    </recommendedName>
</protein>
<dbReference type="EMBL" id="CP008889">
    <property type="protein sequence ID" value="AIF40190.1"/>
    <property type="molecule type" value="Genomic_DNA"/>
</dbReference>
<evidence type="ECO:0000313" key="2">
    <source>
        <dbReference type="EMBL" id="AIF40190.1"/>
    </source>
</evidence>
<dbReference type="KEGG" id="dni:HX89_03630"/>
<dbReference type="RefSeq" id="WP_038567039.1">
    <property type="nucleotide sequence ID" value="NZ_CP008889.1"/>
</dbReference>
<evidence type="ECO:0000259" key="1">
    <source>
        <dbReference type="Pfam" id="PF13452"/>
    </source>
</evidence>
<organism evidence="2 3">
    <name type="scientific">Dermacoccus nishinomiyaensis</name>
    <dbReference type="NCBI Taxonomy" id="1274"/>
    <lineage>
        <taxon>Bacteria</taxon>
        <taxon>Bacillati</taxon>
        <taxon>Actinomycetota</taxon>
        <taxon>Actinomycetes</taxon>
        <taxon>Micrococcales</taxon>
        <taxon>Dermacoccaceae</taxon>
        <taxon>Dermacoccus</taxon>
    </lineage>
</organism>
<proteinExistence type="predicted"/>
<dbReference type="OrthoDB" id="5415111at2"/>
<dbReference type="AlphaFoldDB" id="A0A075JEN9"/>
<accession>A0A075JEN9</accession>